<proteinExistence type="inferred from homology"/>
<gene>
    <name evidence="10" type="ORF">IHQ72_36220</name>
</gene>
<keyword evidence="3" id="KW-0285">Flavoprotein</keyword>
<keyword evidence="4" id="KW-0274">FAD</keyword>
<dbReference type="Gene3D" id="3.30.9.10">
    <property type="entry name" value="D-Amino Acid Oxidase, subunit A, domain 2"/>
    <property type="match status" value="1"/>
</dbReference>
<dbReference type="EMBL" id="CP062230">
    <property type="protein sequence ID" value="UVC19447.1"/>
    <property type="molecule type" value="Genomic_DNA"/>
</dbReference>
<accession>A0ABY5R8Y6</accession>
<evidence type="ECO:0000313" key="10">
    <source>
        <dbReference type="EMBL" id="UVC19447.1"/>
    </source>
</evidence>
<keyword evidence="5" id="KW-0560">Oxidoreductase</keyword>
<name>A0ABY5R8Y6_9HYPH</name>
<protein>
    <recommendedName>
        <fullName evidence="7">D-amino-acid oxidase</fullName>
        <ecNumber evidence="6">1.4.3.3</ecNumber>
    </recommendedName>
</protein>
<evidence type="ECO:0000256" key="6">
    <source>
        <dbReference type="ARBA" id="ARBA00039101"/>
    </source>
</evidence>
<evidence type="ECO:0000256" key="1">
    <source>
        <dbReference type="ARBA" id="ARBA00001974"/>
    </source>
</evidence>
<dbReference type="SUPFAM" id="SSF51905">
    <property type="entry name" value="FAD/NAD(P)-binding domain"/>
    <property type="match status" value="1"/>
</dbReference>
<evidence type="ECO:0000256" key="2">
    <source>
        <dbReference type="ARBA" id="ARBA00006730"/>
    </source>
</evidence>
<evidence type="ECO:0000256" key="3">
    <source>
        <dbReference type="ARBA" id="ARBA00022630"/>
    </source>
</evidence>
<reference evidence="10" key="1">
    <citation type="submission" date="2020-09" db="EMBL/GenBank/DDBJ databases">
        <title>Rhizobia associated with sainfoin plants.</title>
        <authorList>
            <person name="Asharfi S."/>
            <person name="Kuzmanovic N."/>
            <person name="Bunk B."/>
            <person name="Sproeer C."/>
            <person name="Becker M."/>
            <person name="Thuenen T."/>
        </authorList>
    </citation>
    <scope>NUCLEOTIDE SEQUENCE</scope>
    <source>
        <strain evidence="10">OM4</strain>
        <plasmid evidence="10">pOM4</plasmid>
    </source>
</reference>
<dbReference type="InterPro" id="IPR006076">
    <property type="entry name" value="FAD-dep_OxRdtase"/>
</dbReference>
<keyword evidence="10" id="KW-0614">Plasmid</keyword>
<comment type="similarity">
    <text evidence="2">Belongs to the DAMOX/DASOX family.</text>
</comment>
<dbReference type="EC" id="1.4.3.3" evidence="6"/>
<comment type="catalytic activity">
    <reaction evidence="8">
        <text>a D-alpha-amino acid + O2 + H2O = a 2-oxocarboxylate + H2O2 + NH4(+)</text>
        <dbReference type="Rhea" id="RHEA:21816"/>
        <dbReference type="ChEBI" id="CHEBI:15377"/>
        <dbReference type="ChEBI" id="CHEBI:15379"/>
        <dbReference type="ChEBI" id="CHEBI:16240"/>
        <dbReference type="ChEBI" id="CHEBI:28938"/>
        <dbReference type="ChEBI" id="CHEBI:35179"/>
        <dbReference type="ChEBI" id="CHEBI:59871"/>
        <dbReference type="EC" id="1.4.3.3"/>
    </reaction>
    <physiologicalReaction direction="left-to-right" evidence="8">
        <dbReference type="Rhea" id="RHEA:21817"/>
    </physiologicalReaction>
</comment>
<dbReference type="RefSeq" id="WP_309508991.1">
    <property type="nucleotide sequence ID" value="NZ_CP062230.1"/>
</dbReference>
<dbReference type="Proteomes" id="UP001058098">
    <property type="component" value="Plasmid pOM4"/>
</dbReference>
<feature type="domain" description="FAD dependent oxidoreductase" evidence="9">
    <location>
        <begin position="2"/>
        <end position="241"/>
    </location>
</feature>
<evidence type="ECO:0000256" key="5">
    <source>
        <dbReference type="ARBA" id="ARBA00023002"/>
    </source>
</evidence>
<evidence type="ECO:0000256" key="8">
    <source>
        <dbReference type="ARBA" id="ARBA00049547"/>
    </source>
</evidence>
<sequence>MTAATLLKEAGYTVSIYGEAFSCTTSDVAGGQWAPSIVAYDETSAVACHRFFEILKKSFDMHKFRLGSQFGISERTNFCKRRGPSLDKAANAGIIARTRLANLPFKYLNGPGYAYSTLLVEPPIFLEKLRHDLRQNQVPFVQRKFASEADVLTLPEAIIVNCTGLGSKVLFNDLNMKPIKGQLALLKAQPALDYLYSTGRTYVFPRADHVVVGGSQEDNVDDCIPDLTTCRDIIQLAVNAFMGSSMSTIRRKPWMLRNK</sequence>
<dbReference type="PANTHER" id="PTHR11530:SF11">
    <property type="entry name" value="D-ASPARTATE OXIDASE"/>
    <property type="match status" value="1"/>
</dbReference>
<dbReference type="InterPro" id="IPR036188">
    <property type="entry name" value="FAD/NAD-bd_sf"/>
</dbReference>
<comment type="cofactor">
    <cofactor evidence="1">
        <name>FAD</name>
        <dbReference type="ChEBI" id="CHEBI:57692"/>
    </cofactor>
</comment>
<dbReference type="InterPro" id="IPR023209">
    <property type="entry name" value="DAO"/>
</dbReference>
<keyword evidence="11" id="KW-1185">Reference proteome</keyword>
<evidence type="ECO:0000256" key="4">
    <source>
        <dbReference type="ARBA" id="ARBA00022827"/>
    </source>
</evidence>
<dbReference type="Pfam" id="PF01266">
    <property type="entry name" value="DAO"/>
    <property type="match status" value="1"/>
</dbReference>
<evidence type="ECO:0000256" key="7">
    <source>
        <dbReference type="ARBA" id="ARBA00039751"/>
    </source>
</evidence>
<organism evidence="10 11">
    <name type="scientific">Mesorhizobium onobrychidis</name>
    <dbReference type="NCBI Taxonomy" id="2775404"/>
    <lineage>
        <taxon>Bacteria</taxon>
        <taxon>Pseudomonadati</taxon>
        <taxon>Pseudomonadota</taxon>
        <taxon>Alphaproteobacteria</taxon>
        <taxon>Hyphomicrobiales</taxon>
        <taxon>Phyllobacteriaceae</taxon>
        <taxon>Mesorhizobium</taxon>
    </lineage>
</organism>
<evidence type="ECO:0000313" key="11">
    <source>
        <dbReference type="Proteomes" id="UP001058098"/>
    </source>
</evidence>
<dbReference type="PANTHER" id="PTHR11530">
    <property type="entry name" value="D-AMINO ACID OXIDASE"/>
    <property type="match status" value="1"/>
</dbReference>
<geneLocation type="plasmid" evidence="10 11">
    <name>pOM4</name>
</geneLocation>
<evidence type="ECO:0000259" key="9">
    <source>
        <dbReference type="Pfam" id="PF01266"/>
    </source>
</evidence>